<accession>B0CBM1</accession>
<evidence type="ECO:0000256" key="1">
    <source>
        <dbReference type="ARBA" id="ARBA00004141"/>
    </source>
</evidence>
<keyword evidence="4" id="KW-0479">Metal-binding</keyword>
<dbReference type="InterPro" id="IPR017941">
    <property type="entry name" value="Rieske_2Fe-2S"/>
</dbReference>
<evidence type="ECO:0000313" key="14">
    <source>
        <dbReference type="Proteomes" id="UP000000268"/>
    </source>
</evidence>
<dbReference type="Pfam" id="PF00355">
    <property type="entry name" value="Rieske"/>
    <property type="match status" value="1"/>
</dbReference>
<feature type="transmembrane region" description="Helical" evidence="11">
    <location>
        <begin position="48"/>
        <end position="68"/>
    </location>
</feature>
<evidence type="ECO:0000256" key="5">
    <source>
        <dbReference type="ARBA" id="ARBA00022989"/>
    </source>
</evidence>
<dbReference type="GO" id="GO:0051537">
    <property type="term" value="F:2 iron, 2 sulfur cluster binding"/>
    <property type="evidence" value="ECO:0007669"/>
    <property type="project" value="UniProtKB-KW"/>
</dbReference>
<dbReference type="Proteomes" id="UP000000268">
    <property type="component" value="Chromosome"/>
</dbReference>
<evidence type="ECO:0000256" key="11">
    <source>
        <dbReference type="SAM" id="Phobius"/>
    </source>
</evidence>
<organism evidence="13 14">
    <name type="scientific">Acaryochloris marina (strain MBIC 11017)</name>
    <dbReference type="NCBI Taxonomy" id="329726"/>
    <lineage>
        <taxon>Bacteria</taxon>
        <taxon>Bacillati</taxon>
        <taxon>Cyanobacteriota</taxon>
        <taxon>Cyanophyceae</taxon>
        <taxon>Acaryochloridales</taxon>
        <taxon>Acaryochloridaceae</taxon>
        <taxon>Acaryochloris</taxon>
    </lineage>
</organism>
<feature type="transmembrane region" description="Helical" evidence="11">
    <location>
        <begin position="15"/>
        <end position="36"/>
    </location>
</feature>
<keyword evidence="14" id="KW-1185">Reference proteome</keyword>
<evidence type="ECO:0000259" key="12">
    <source>
        <dbReference type="PROSITE" id="PS51296"/>
    </source>
</evidence>
<dbReference type="GO" id="GO:0004497">
    <property type="term" value="F:monooxygenase activity"/>
    <property type="evidence" value="ECO:0007669"/>
    <property type="project" value="UniProtKB-ARBA"/>
</dbReference>
<feature type="transmembrane region" description="Helical" evidence="11">
    <location>
        <begin position="169"/>
        <end position="187"/>
    </location>
</feature>
<dbReference type="Gene3D" id="2.102.10.10">
    <property type="entry name" value="Rieske [2Fe-2S] iron-sulphur domain"/>
    <property type="match status" value="1"/>
</dbReference>
<evidence type="ECO:0000256" key="8">
    <source>
        <dbReference type="ARBA" id="ARBA00023136"/>
    </source>
</evidence>
<protein>
    <submittedName>
        <fullName evidence="13">Predicted membrane protein fused with a rieske [2Fe-2S] domain</fullName>
    </submittedName>
</protein>
<comment type="cofactor">
    <cofactor evidence="9">
        <name>[2Fe-2S] cluster</name>
        <dbReference type="ChEBI" id="CHEBI:190135"/>
    </cofactor>
</comment>
<comment type="subcellular location">
    <subcellularLocation>
        <location evidence="1">Membrane</location>
        <topology evidence="1">Multi-pass membrane protein</topology>
    </subcellularLocation>
</comment>
<evidence type="ECO:0000256" key="4">
    <source>
        <dbReference type="ARBA" id="ARBA00022723"/>
    </source>
</evidence>
<gene>
    <name evidence="13" type="ordered locus">AM1_4158</name>
</gene>
<dbReference type="GO" id="GO:0046872">
    <property type="term" value="F:metal ion binding"/>
    <property type="evidence" value="ECO:0007669"/>
    <property type="project" value="UniProtKB-KW"/>
</dbReference>
<dbReference type="Pfam" id="PF01794">
    <property type="entry name" value="Ferric_reduct"/>
    <property type="match status" value="1"/>
</dbReference>
<dbReference type="InterPro" id="IPR036922">
    <property type="entry name" value="Rieske_2Fe-2S_sf"/>
</dbReference>
<dbReference type="GO" id="GO:0016705">
    <property type="term" value="F:oxidoreductase activity, acting on paired donors, with incorporation or reduction of molecular oxygen"/>
    <property type="evidence" value="ECO:0007669"/>
    <property type="project" value="UniProtKB-ARBA"/>
</dbReference>
<keyword evidence="5 11" id="KW-1133">Transmembrane helix</keyword>
<sequence>MGVAYKAVQWNRQKFVYDIILLTTVVFYLFFFEGISLHFSSDLDIKGIWIRAFGSAAFILLHVILSIGPLSRLSPKFLPLLYNRRHMGVTMFILALLHARDALAWYHDFGNLEPIVSLFVSNTHYADFIRFPFEALGGVALVILFLMAATSHDFWLTNLTAPVWKALHMGVYLAYGLLVGHVVLGALETNTHPLLTLAVGVGFVWIVGIHLITALREAQKDGAPLFGPPAQPQVDADGFIHVGSVQDIPENRAKIAVVAGERVAIFKYEGKISAISNVCQHQNGPLGEGKIVDGCITCPWHGYQYLPESGISPPPFTEKIPTFNVKLQGDQILVSAKPNLPGTPVVPAVIGQV</sequence>
<evidence type="ECO:0000256" key="7">
    <source>
        <dbReference type="ARBA" id="ARBA00023014"/>
    </source>
</evidence>
<keyword evidence="6" id="KW-0408">Iron</keyword>
<keyword evidence="7" id="KW-0411">Iron-sulfur</keyword>
<evidence type="ECO:0000256" key="9">
    <source>
        <dbReference type="ARBA" id="ARBA00034078"/>
    </source>
</evidence>
<evidence type="ECO:0000256" key="6">
    <source>
        <dbReference type="ARBA" id="ARBA00023004"/>
    </source>
</evidence>
<dbReference type="HOGENOM" id="CLU_775858_0_0_3"/>
<dbReference type="RefSeq" id="WP_012164480.1">
    <property type="nucleotide sequence ID" value="NC_009925.1"/>
</dbReference>
<feature type="domain" description="Rieske" evidence="12">
    <location>
        <begin position="240"/>
        <end position="334"/>
    </location>
</feature>
<dbReference type="PANTHER" id="PTHR21496">
    <property type="entry name" value="FERREDOXIN-RELATED"/>
    <property type="match status" value="1"/>
</dbReference>
<dbReference type="KEGG" id="amr:AM1_4158"/>
<feature type="transmembrane region" description="Helical" evidence="11">
    <location>
        <begin position="193"/>
        <end position="215"/>
    </location>
</feature>
<dbReference type="PROSITE" id="PS51296">
    <property type="entry name" value="RIESKE"/>
    <property type="match status" value="1"/>
</dbReference>
<dbReference type="PANTHER" id="PTHR21496:SF0">
    <property type="entry name" value="RIESKE DOMAIN-CONTAINING PROTEIN"/>
    <property type="match status" value="1"/>
</dbReference>
<keyword evidence="3" id="KW-0001">2Fe-2S</keyword>
<keyword evidence="2 11" id="KW-0812">Transmembrane</keyword>
<proteinExistence type="inferred from homology"/>
<dbReference type="eggNOG" id="COG2717">
    <property type="taxonomic scope" value="Bacteria"/>
</dbReference>
<dbReference type="OrthoDB" id="9795104at2"/>
<keyword evidence="8 11" id="KW-0472">Membrane</keyword>
<dbReference type="STRING" id="329726.AM1_4158"/>
<evidence type="ECO:0000256" key="3">
    <source>
        <dbReference type="ARBA" id="ARBA00022714"/>
    </source>
</evidence>
<dbReference type="eggNOG" id="COG2146">
    <property type="taxonomic scope" value="Bacteria"/>
</dbReference>
<feature type="transmembrane region" description="Helical" evidence="11">
    <location>
        <begin position="128"/>
        <end position="148"/>
    </location>
</feature>
<name>B0CBM1_ACAM1</name>
<dbReference type="GO" id="GO:0016020">
    <property type="term" value="C:membrane"/>
    <property type="evidence" value="ECO:0007669"/>
    <property type="project" value="UniProtKB-SubCell"/>
</dbReference>
<dbReference type="SUPFAM" id="SSF50022">
    <property type="entry name" value="ISP domain"/>
    <property type="match status" value="1"/>
</dbReference>
<dbReference type="InterPro" id="IPR013130">
    <property type="entry name" value="Fe3_Rdtase_TM_dom"/>
</dbReference>
<evidence type="ECO:0000256" key="10">
    <source>
        <dbReference type="ARBA" id="ARBA00038001"/>
    </source>
</evidence>
<reference evidence="13 14" key="1">
    <citation type="journal article" date="2008" name="Proc. Natl. Acad. Sci. U.S.A.">
        <title>Niche adaptation and genome expansion in the chlorophyll d-producing cyanobacterium Acaryochloris marina.</title>
        <authorList>
            <person name="Swingley W.D."/>
            <person name="Chen M."/>
            <person name="Cheung P.C."/>
            <person name="Conrad A.L."/>
            <person name="Dejesa L.C."/>
            <person name="Hao J."/>
            <person name="Honchak B.M."/>
            <person name="Karbach L.E."/>
            <person name="Kurdoglu A."/>
            <person name="Lahiri S."/>
            <person name="Mastrian S.D."/>
            <person name="Miyashita H."/>
            <person name="Page L."/>
            <person name="Ramakrishna P."/>
            <person name="Satoh S."/>
            <person name="Sattley W.M."/>
            <person name="Shimada Y."/>
            <person name="Taylor H.L."/>
            <person name="Tomo T."/>
            <person name="Tsuchiya T."/>
            <person name="Wang Z.T."/>
            <person name="Raymond J."/>
            <person name="Mimuro M."/>
            <person name="Blankenship R.E."/>
            <person name="Touchman J.W."/>
        </authorList>
    </citation>
    <scope>NUCLEOTIDE SEQUENCE [LARGE SCALE GENOMIC DNA]</scope>
    <source>
        <strain evidence="14">MBIC 11017</strain>
    </source>
</reference>
<dbReference type="AlphaFoldDB" id="B0CBM1"/>
<dbReference type="CDD" id="cd03467">
    <property type="entry name" value="Rieske"/>
    <property type="match status" value="1"/>
</dbReference>
<comment type="similarity">
    <text evidence="10">Belongs to the bacterial ring-hydroxylating dioxygenase ferredoxin component family.</text>
</comment>
<evidence type="ECO:0000256" key="2">
    <source>
        <dbReference type="ARBA" id="ARBA00022692"/>
    </source>
</evidence>
<dbReference type="EMBL" id="CP000828">
    <property type="protein sequence ID" value="ABW29139.1"/>
    <property type="molecule type" value="Genomic_DNA"/>
</dbReference>
<evidence type="ECO:0000313" key="13">
    <source>
        <dbReference type="EMBL" id="ABW29139.1"/>
    </source>
</evidence>